<dbReference type="GO" id="GO:0005829">
    <property type="term" value="C:cytosol"/>
    <property type="evidence" value="ECO:0007669"/>
    <property type="project" value="TreeGrafter"/>
</dbReference>
<feature type="domain" description="Importin N-terminal" evidence="8">
    <location>
        <begin position="20"/>
        <end position="91"/>
    </location>
</feature>
<dbReference type="InterPro" id="IPR016024">
    <property type="entry name" value="ARM-type_fold"/>
</dbReference>
<comment type="caution">
    <text evidence="9">The sequence shown here is derived from an EMBL/GenBank/DDBJ whole genome shotgun (WGS) entry which is preliminary data.</text>
</comment>
<evidence type="ECO:0000256" key="5">
    <source>
        <dbReference type="ARBA" id="ARBA00022490"/>
    </source>
</evidence>
<keyword evidence="10" id="KW-1185">Reference proteome</keyword>
<evidence type="ECO:0000259" key="8">
    <source>
        <dbReference type="PROSITE" id="PS50166"/>
    </source>
</evidence>
<dbReference type="Gene3D" id="1.25.10.10">
    <property type="entry name" value="Leucine-rich Repeat Variant"/>
    <property type="match status" value="1"/>
</dbReference>
<evidence type="ECO:0000256" key="2">
    <source>
        <dbReference type="ARBA" id="ARBA00004496"/>
    </source>
</evidence>
<dbReference type="InterPro" id="IPR011989">
    <property type="entry name" value="ARM-like"/>
</dbReference>
<dbReference type="SMART" id="SM00913">
    <property type="entry name" value="IBN_N"/>
    <property type="match status" value="1"/>
</dbReference>
<protein>
    <submittedName>
        <fullName evidence="9">Importin alpha re-exporter</fullName>
    </submittedName>
</protein>
<keyword evidence="5" id="KW-0963">Cytoplasm</keyword>
<dbReference type="EMBL" id="MU157839">
    <property type="protein sequence ID" value="KAF9530502.1"/>
    <property type="molecule type" value="Genomic_DNA"/>
</dbReference>
<proteinExistence type="inferred from homology"/>
<dbReference type="GO" id="GO:0006611">
    <property type="term" value="P:protein export from nucleus"/>
    <property type="evidence" value="ECO:0007669"/>
    <property type="project" value="TreeGrafter"/>
</dbReference>
<dbReference type="Proteomes" id="UP000807306">
    <property type="component" value="Unassembled WGS sequence"/>
</dbReference>
<dbReference type="SUPFAM" id="SSF48371">
    <property type="entry name" value="ARM repeat"/>
    <property type="match status" value="1"/>
</dbReference>
<evidence type="ECO:0000256" key="7">
    <source>
        <dbReference type="ARBA" id="ARBA00023242"/>
    </source>
</evidence>
<keyword evidence="6" id="KW-0653">Protein transport</keyword>
<sequence length="980" mass="108335">MSNLPNLLLASLSPATRKQAEQNLQLLSIQSGFLDHLLRLVLEQSQDRAIRLSGSVYLKNIAKLRWEEDVQPLPSADKATLRSQLVPAMLSLSSPADKAIRAQIAEAVALIAELDFPNHWPDLIDQLVSSLSASDYHVNVGVLETSHSIFQKWRAHVRSDELFTEINLVLSKFMDPFLQLFRQTASLLLSNPSPSPALTSPKENYILLAQAMILLNDIYYDFTCHDLPPAIEDSHEEFFAPERGWFQAFLLWDPTALRGDPDDTVPSLTSKIKTGIFEIGELFIKLYPEQLQKTTAVETFVQSVWSLIGSNKLPGVADDALVSQALRFISTAIRTGYYKSLFSSRDTISSLVQGVVIPNVGLRDSDIEQFEDDPLEFVRLDLAMAATGTDLATRRHAAADVLQALVGSGFESEATEIVGSWVNTGLAEYASNKEANWKSKDSAIYLLTALATRGSTAQHGVTATNALVDVVKFFSDYVLEDLQAASGSVHTILQVDAIRFLLTFRNQLTKPQLLSVLPLLARHLQSDNYVTYTYAAITIDRVLSIKQSNQLLFAQADIHDSAPDLINALLSRVEASTTPEKVAENDHLMKCVMRVIVTGRQGLTSTSERTLIRLVTILGVISKNPSNPRFDQYIFESISALMKFVVAGSPAALPTFEQALFGPFTIILQQDIDQYVAYVFQVLAQMLELHRGSEVPAQYRSILPMLLTPALWQQKGSVPALVRLLKAFLSQDSSSMVSNNQIGPVLAVSQQRLIPSKVNDVWGIELLQSVVFNVNPTILLPFIKPLLLTLLNRLQSNPTEKYSYLFAKFIIYAMAVNVEGLGPDYFIKAVEEIQPGLWGQLIKGFVITEAPKFPHRERKLGAVGLTRMLCQSDMMLSEPSVQAWSPSYTALGKIFSEPQHFAKANAEDNGRAITAIDFEEQSAGYQAAFSRLAASENPEPDPVAYVQNPLQYLQQELDKLKGRIGPRADAMISAAGGRIA</sequence>
<dbReference type="GO" id="GO:0005049">
    <property type="term" value="F:nuclear export signal receptor activity"/>
    <property type="evidence" value="ECO:0007669"/>
    <property type="project" value="TreeGrafter"/>
</dbReference>
<dbReference type="InterPro" id="IPR013713">
    <property type="entry name" value="XPO2_central"/>
</dbReference>
<evidence type="ECO:0000256" key="6">
    <source>
        <dbReference type="ARBA" id="ARBA00022927"/>
    </source>
</evidence>
<dbReference type="InterPro" id="IPR001494">
    <property type="entry name" value="Importin-beta_N"/>
</dbReference>
<organism evidence="9 10">
    <name type="scientific">Crepidotus variabilis</name>
    <dbReference type="NCBI Taxonomy" id="179855"/>
    <lineage>
        <taxon>Eukaryota</taxon>
        <taxon>Fungi</taxon>
        <taxon>Dikarya</taxon>
        <taxon>Basidiomycota</taxon>
        <taxon>Agaricomycotina</taxon>
        <taxon>Agaricomycetes</taxon>
        <taxon>Agaricomycetidae</taxon>
        <taxon>Agaricales</taxon>
        <taxon>Agaricineae</taxon>
        <taxon>Crepidotaceae</taxon>
        <taxon>Crepidotus</taxon>
    </lineage>
</organism>
<reference evidence="9" key="1">
    <citation type="submission" date="2020-11" db="EMBL/GenBank/DDBJ databases">
        <authorList>
            <consortium name="DOE Joint Genome Institute"/>
            <person name="Ahrendt S."/>
            <person name="Riley R."/>
            <person name="Andreopoulos W."/>
            <person name="Labutti K."/>
            <person name="Pangilinan J."/>
            <person name="Ruiz-Duenas F.J."/>
            <person name="Barrasa J.M."/>
            <person name="Sanchez-Garcia M."/>
            <person name="Camarero S."/>
            <person name="Miyauchi S."/>
            <person name="Serrano A."/>
            <person name="Linde D."/>
            <person name="Babiker R."/>
            <person name="Drula E."/>
            <person name="Ayuso-Fernandez I."/>
            <person name="Pacheco R."/>
            <person name="Padilla G."/>
            <person name="Ferreira P."/>
            <person name="Barriuso J."/>
            <person name="Kellner H."/>
            <person name="Castanera R."/>
            <person name="Alfaro M."/>
            <person name="Ramirez L."/>
            <person name="Pisabarro A.G."/>
            <person name="Kuo A."/>
            <person name="Tritt A."/>
            <person name="Lipzen A."/>
            <person name="He G."/>
            <person name="Yan M."/>
            <person name="Ng V."/>
            <person name="Cullen D."/>
            <person name="Martin F."/>
            <person name="Rosso M.-N."/>
            <person name="Henrissat B."/>
            <person name="Hibbett D."/>
            <person name="Martinez A.T."/>
            <person name="Grigoriev I.V."/>
        </authorList>
    </citation>
    <scope>NUCLEOTIDE SEQUENCE</scope>
    <source>
        <strain evidence="9">CBS 506.95</strain>
    </source>
</reference>
<name>A0A9P6EKJ9_9AGAR</name>
<dbReference type="OrthoDB" id="3268246at2759"/>
<dbReference type="Pfam" id="PF03810">
    <property type="entry name" value="IBN_N"/>
    <property type="match status" value="1"/>
</dbReference>
<dbReference type="PROSITE" id="PS50166">
    <property type="entry name" value="IMPORTIN_B_NT"/>
    <property type="match status" value="1"/>
</dbReference>
<evidence type="ECO:0000256" key="4">
    <source>
        <dbReference type="ARBA" id="ARBA00022448"/>
    </source>
</evidence>
<keyword evidence="4" id="KW-0813">Transport</keyword>
<evidence type="ECO:0000313" key="9">
    <source>
        <dbReference type="EMBL" id="KAF9530502.1"/>
    </source>
</evidence>
<dbReference type="GO" id="GO:0031267">
    <property type="term" value="F:small GTPase binding"/>
    <property type="evidence" value="ECO:0007669"/>
    <property type="project" value="InterPro"/>
</dbReference>
<dbReference type="Pfam" id="PF08506">
    <property type="entry name" value="Cse1"/>
    <property type="match status" value="1"/>
</dbReference>
<dbReference type="GO" id="GO:0005635">
    <property type="term" value="C:nuclear envelope"/>
    <property type="evidence" value="ECO:0007669"/>
    <property type="project" value="TreeGrafter"/>
</dbReference>
<dbReference type="PANTHER" id="PTHR10997:SF8">
    <property type="entry name" value="EXPORTIN-2"/>
    <property type="match status" value="1"/>
</dbReference>
<dbReference type="GO" id="GO:0006606">
    <property type="term" value="P:protein import into nucleus"/>
    <property type="evidence" value="ECO:0007669"/>
    <property type="project" value="TreeGrafter"/>
</dbReference>
<dbReference type="PANTHER" id="PTHR10997">
    <property type="entry name" value="IMPORTIN-7, 8, 11"/>
    <property type="match status" value="1"/>
</dbReference>
<accession>A0A9P6EKJ9</accession>
<gene>
    <name evidence="9" type="ORF">CPB83DRAFT_164632</name>
</gene>
<dbReference type="AlphaFoldDB" id="A0A9P6EKJ9"/>
<comment type="similarity">
    <text evidence="3">Belongs to the XPO2/CSE1 family.</text>
</comment>
<evidence type="ECO:0000256" key="3">
    <source>
        <dbReference type="ARBA" id="ARBA00008669"/>
    </source>
</evidence>
<comment type="subcellular location">
    <subcellularLocation>
        <location evidence="2">Cytoplasm</location>
    </subcellularLocation>
    <subcellularLocation>
        <location evidence="1">Nucleus</location>
    </subcellularLocation>
</comment>
<evidence type="ECO:0000256" key="1">
    <source>
        <dbReference type="ARBA" id="ARBA00004123"/>
    </source>
</evidence>
<evidence type="ECO:0000313" key="10">
    <source>
        <dbReference type="Proteomes" id="UP000807306"/>
    </source>
</evidence>
<keyword evidence="7" id="KW-0539">Nucleus</keyword>
<dbReference type="InterPro" id="IPR005043">
    <property type="entry name" value="XPO2_C"/>
</dbReference>
<dbReference type="Pfam" id="PF03378">
    <property type="entry name" value="CAS_CSE1"/>
    <property type="match status" value="1"/>
</dbReference>